<dbReference type="Proteomes" id="UP000100290">
    <property type="component" value="Segment"/>
</dbReference>
<accession>A0A0K1R1Q5</accession>
<keyword evidence="2" id="KW-1133">Transmembrane helix</keyword>
<dbReference type="Proteomes" id="UP000240599">
    <property type="component" value="Segment"/>
</dbReference>
<feature type="compositionally biased region" description="Pro residues" evidence="1">
    <location>
        <begin position="220"/>
        <end position="234"/>
    </location>
</feature>
<feature type="region of interest" description="Disordered" evidence="1">
    <location>
        <begin position="208"/>
        <end position="241"/>
    </location>
</feature>
<keyword evidence="2" id="KW-0812">Transmembrane</keyword>
<keyword evidence="7" id="KW-1185">Reference proteome</keyword>
<dbReference type="KEGG" id="vg:26122606"/>
<gene>
    <name evidence="5" type="primary">ORF4</name>
    <name evidence="3" type="synonym">TE27</name>
</gene>
<protein>
    <submittedName>
        <fullName evidence="3">Protein TE27</fullName>
    </submittedName>
</protein>
<reference evidence="5 6" key="2">
    <citation type="journal article" date="2015" name="PLoS ONE">
        <title>A Genomic Approach to Unravel Host-Pathogen Interaction in Chelonians: The Example of Testudinid Herpesvirus 3.</title>
        <authorList>
            <person name="Origgi F.C."/>
            <person name="Tecilla M."/>
            <person name="Pilo P."/>
            <person name="Aloisio F."/>
            <person name="Otten P."/>
            <person name="Aguilar-Bultet L."/>
            <person name="Sattler U."/>
            <person name="Roccabianca P."/>
            <person name="Romero C.H."/>
            <person name="Bloom D.C."/>
            <person name="Jacobson E.R."/>
        </authorList>
    </citation>
    <scope>NUCLEOTIDE SEQUENCE [LARGE SCALE GENOMIC DNA]</scope>
    <source>
        <strain evidence="5">US1976/98</strain>
    </source>
</reference>
<evidence type="ECO:0000313" key="8">
    <source>
        <dbReference type="Proteomes" id="UP000240599"/>
    </source>
</evidence>
<keyword evidence="2" id="KW-0472">Membrane</keyword>
<reference evidence="7 8" key="1">
    <citation type="journal article" date="2015" name="J. Virol.">
        <title>The Genome of a Tortoise Herpesvirus (Testudinid Herpesvirus 3) Has a Novel Structure and Contains a Large Region That Is Not Required for Replication In Vitro or Virulence In Vivo.</title>
        <authorList>
            <person name="Gandar F."/>
            <person name="Wilkie G.S."/>
            <person name="Gatherer D."/>
            <person name="Kerr K."/>
            <person name="Marlier D."/>
            <person name="Diez M."/>
            <person name="Marschang R.E."/>
            <person name="Mast J."/>
            <person name="Dewals B.G."/>
            <person name="Davison A.J."/>
            <person name="Vanderplasschen A.F."/>
        </authorList>
    </citation>
    <scope>NUCLEOTIDE SEQUENCE [LARGE SCALE GENOMIC DNA]</scope>
    <source>
        <strain evidence="3 7">1976</strain>
        <strain evidence="4 8">4295/7R</strain>
    </source>
</reference>
<proteinExistence type="predicted"/>
<dbReference type="EMBL" id="KT008627">
    <property type="protein sequence ID" value="AKV40651.1"/>
    <property type="molecule type" value="Genomic_DNA"/>
</dbReference>
<evidence type="ECO:0000313" key="7">
    <source>
        <dbReference type="Proteomes" id="UP000208106"/>
    </source>
</evidence>
<dbReference type="EMBL" id="KM924292">
    <property type="protein sequence ID" value="AIU39285.1"/>
    <property type="molecule type" value="Genomic_DNA"/>
</dbReference>
<evidence type="ECO:0000313" key="6">
    <source>
        <dbReference type="Proteomes" id="UP000100290"/>
    </source>
</evidence>
<dbReference type="Proteomes" id="UP000208106">
    <property type="component" value="Segment"/>
</dbReference>
<evidence type="ECO:0000313" key="4">
    <source>
        <dbReference type="EMBL" id="AIU39395.1"/>
    </source>
</evidence>
<evidence type="ECO:0000313" key="5">
    <source>
        <dbReference type="EMBL" id="AKV40651.1"/>
    </source>
</evidence>
<organism evidence="5 6">
    <name type="scientific">Testudinid alphaherpesvirus 3</name>
    <dbReference type="NCBI Taxonomy" id="2560801"/>
    <lineage>
        <taxon>Viruses</taxon>
        <taxon>Duplodnaviria</taxon>
        <taxon>Heunggongvirae</taxon>
        <taxon>Peploviricota</taxon>
        <taxon>Herviviricetes</taxon>
        <taxon>Herpesvirales</taxon>
        <taxon>Orthoherpesviridae</taxon>
        <taxon>Alphaherpesvirinae</taxon>
        <taxon>Scutavirus</taxon>
        <taxon>Scutavirus testudinidalpha3</taxon>
    </lineage>
</organism>
<evidence type="ECO:0000256" key="1">
    <source>
        <dbReference type="SAM" id="MobiDB-lite"/>
    </source>
</evidence>
<evidence type="ECO:0000313" key="3">
    <source>
        <dbReference type="EMBL" id="AIU39285.1"/>
    </source>
</evidence>
<name>A0A0K1R1Q5_9ALPH</name>
<sequence length="241" mass="26697">MSLLYIRGSVLKTKLVIISITLHRGDGSLFFFLERYIRAALGLTPEEVRGVLMDRPDDLVDTIRRLTGAIIQGTYTGLSYTMGDPLPGAIPQSLFHLMMGLALITETILPILYVFLGQNMPGPFNWGALLRLVGITDSTVLAHFDIPESLNIRNRDPNWQPSPAMIESLYNHFNTMFNEMRESNIDLWILALNLREVMTGSVQTTPITAPQVSIPSSSNIPPPTPSPPDTPPPLESSEDEP</sequence>
<feature type="transmembrane region" description="Helical" evidence="2">
    <location>
        <begin position="94"/>
        <end position="116"/>
    </location>
</feature>
<dbReference type="EMBL" id="KM924293">
    <property type="protein sequence ID" value="AIU39395.1"/>
    <property type="molecule type" value="Genomic_DNA"/>
</dbReference>
<evidence type="ECO:0000256" key="2">
    <source>
        <dbReference type="SAM" id="Phobius"/>
    </source>
</evidence>